<dbReference type="RefSeq" id="WP_169698667.1">
    <property type="nucleotide sequence ID" value="NZ_LS974202.1"/>
</dbReference>
<dbReference type="InterPro" id="IPR003764">
    <property type="entry name" value="GlcNAc_6-P_deAcase"/>
</dbReference>
<comment type="similarity">
    <text evidence="1 5">Belongs to the metallo-dependent hydrolases superfamily. NagA family.</text>
</comment>
<keyword evidence="2 8" id="KW-0479">Metal-binding</keyword>
<dbReference type="EC" id="3.5.1.25" evidence="10"/>
<dbReference type="CDD" id="cd00854">
    <property type="entry name" value="NagA"/>
    <property type="match status" value="1"/>
</dbReference>
<dbReference type="Pfam" id="PF01979">
    <property type="entry name" value="Amidohydro_1"/>
    <property type="match status" value="1"/>
</dbReference>
<dbReference type="PIRSF" id="PIRSF038994">
    <property type="entry name" value="NagA"/>
    <property type="match status" value="1"/>
</dbReference>
<dbReference type="Proteomes" id="UP000250796">
    <property type="component" value="Chromosome MESINF"/>
</dbReference>
<evidence type="ECO:0000256" key="8">
    <source>
        <dbReference type="PIRSR" id="PIRSR038994-3"/>
    </source>
</evidence>
<feature type="binding site" evidence="7">
    <location>
        <begin position="205"/>
        <end position="206"/>
    </location>
    <ligand>
        <name>substrate</name>
    </ligand>
</feature>
<evidence type="ECO:0000313" key="11">
    <source>
        <dbReference type="Proteomes" id="UP000250796"/>
    </source>
</evidence>
<dbReference type="PANTHER" id="PTHR11113">
    <property type="entry name" value="N-ACETYLGLUCOSAMINE-6-PHOSPHATE DEACETYLASE"/>
    <property type="match status" value="1"/>
</dbReference>
<evidence type="ECO:0000256" key="7">
    <source>
        <dbReference type="PIRSR" id="PIRSR038994-2"/>
    </source>
</evidence>
<gene>
    <name evidence="10" type="ORF">MESINF_0866</name>
</gene>
<dbReference type="EMBL" id="LS974202">
    <property type="protein sequence ID" value="SSC12315.1"/>
    <property type="molecule type" value="Genomic_DNA"/>
</dbReference>
<evidence type="ECO:0000256" key="3">
    <source>
        <dbReference type="ARBA" id="ARBA00022801"/>
    </source>
</evidence>
<evidence type="ECO:0000256" key="4">
    <source>
        <dbReference type="ARBA" id="ARBA00023277"/>
    </source>
</evidence>
<organism evidence="10 11">
    <name type="scientific">Mesotoga infera</name>
    <dbReference type="NCBI Taxonomy" id="1236046"/>
    <lineage>
        <taxon>Bacteria</taxon>
        <taxon>Thermotogati</taxon>
        <taxon>Thermotogota</taxon>
        <taxon>Thermotogae</taxon>
        <taxon>Kosmotogales</taxon>
        <taxon>Kosmotogaceae</taxon>
        <taxon>Mesotoga</taxon>
    </lineage>
</organism>
<evidence type="ECO:0000256" key="2">
    <source>
        <dbReference type="ARBA" id="ARBA00022723"/>
    </source>
</evidence>
<dbReference type="InterPro" id="IPR032466">
    <property type="entry name" value="Metal_Hydrolase"/>
</dbReference>
<accession>A0A7Z7PNU3</accession>
<dbReference type="InterPro" id="IPR006680">
    <property type="entry name" value="Amidohydro-rel"/>
</dbReference>
<proteinExistence type="inferred from homology"/>
<keyword evidence="4 5" id="KW-0119">Carbohydrate metabolism</keyword>
<dbReference type="PANTHER" id="PTHR11113:SF14">
    <property type="entry name" value="N-ACETYLGLUCOSAMINE-6-PHOSPHATE DEACETYLASE"/>
    <property type="match status" value="1"/>
</dbReference>
<keyword evidence="3 5" id="KW-0378">Hydrolase</keyword>
<dbReference type="KEGG" id="minf:MESINF_0866"/>
<dbReference type="Gene3D" id="2.30.40.10">
    <property type="entry name" value="Urease, subunit C, domain 1"/>
    <property type="match status" value="1"/>
</dbReference>
<dbReference type="SUPFAM" id="SSF51338">
    <property type="entry name" value="Composite domain of metallo-dependent hydrolases"/>
    <property type="match status" value="1"/>
</dbReference>
<dbReference type="GO" id="GO:0008448">
    <property type="term" value="F:N-acetylglucosamine-6-phosphate deacetylase activity"/>
    <property type="evidence" value="ECO:0007669"/>
    <property type="project" value="UniProtKB-EC"/>
</dbReference>
<dbReference type="AlphaFoldDB" id="A0A7Z7PNU3"/>
<dbReference type="NCBIfam" id="TIGR00221">
    <property type="entry name" value="nagA"/>
    <property type="match status" value="1"/>
</dbReference>
<feature type="binding site" evidence="7">
    <location>
        <begin position="292"/>
        <end position="294"/>
    </location>
    <ligand>
        <name>substrate</name>
    </ligand>
</feature>
<name>A0A7Z7PNU3_9BACT</name>
<feature type="active site" description="Proton donor/acceptor" evidence="6">
    <location>
        <position position="259"/>
    </location>
</feature>
<feature type="domain" description="Amidohydrolase-related" evidence="9">
    <location>
        <begin position="40"/>
        <end position="364"/>
    </location>
</feature>
<evidence type="ECO:0000256" key="6">
    <source>
        <dbReference type="PIRSR" id="PIRSR038994-1"/>
    </source>
</evidence>
<keyword evidence="11" id="KW-1185">Reference proteome</keyword>
<dbReference type="GO" id="GO:0046872">
    <property type="term" value="F:metal ion binding"/>
    <property type="evidence" value="ECO:0007669"/>
    <property type="project" value="UniProtKB-KW"/>
</dbReference>
<evidence type="ECO:0000313" key="10">
    <source>
        <dbReference type="EMBL" id="SSC12315.1"/>
    </source>
</evidence>
<feature type="binding site" evidence="8">
    <location>
        <position position="202"/>
    </location>
    <ligand>
        <name>Zn(2+)</name>
        <dbReference type="ChEBI" id="CHEBI:29105"/>
    </ligand>
</feature>
<evidence type="ECO:0000256" key="5">
    <source>
        <dbReference type="PIRNR" id="PIRNR038994"/>
    </source>
</evidence>
<dbReference type="SUPFAM" id="SSF51556">
    <property type="entry name" value="Metallo-dependent hydrolases"/>
    <property type="match status" value="1"/>
</dbReference>
<feature type="binding site" evidence="7">
    <location>
        <position position="129"/>
    </location>
    <ligand>
        <name>substrate</name>
    </ligand>
</feature>
<dbReference type="InterPro" id="IPR011059">
    <property type="entry name" value="Metal-dep_hydrolase_composite"/>
</dbReference>
<evidence type="ECO:0000256" key="1">
    <source>
        <dbReference type="ARBA" id="ARBA00010716"/>
    </source>
</evidence>
<dbReference type="Gene3D" id="3.20.20.140">
    <property type="entry name" value="Metal-dependent hydrolases"/>
    <property type="match status" value="1"/>
</dbReference>
<dbReference type="GO" id="GO:0006046">
    <property type="term" value="P:N-acetylglucosamine catabolic process"/>
    <property type="evidence" value="ECO:0007669"/>
    <property type="project" value="TreeGrafter"/>
</dbReference>
<feature type="binding site" evidence="7">
    <location>
        <position position="236"/>
    </location>
    <ligand>
        <name>substrate</name>
    </ligand>
</feature>
<feature type="binding site" evidence="8">
    <location>
        <position position="118"/>
    </location>
    <ligand>
        <name>Zn(2+)</name>
        <dbReference type="ChEBI" id="CHEBI:29105"/>
    </ligand>
</feature>
<evidence type="ECO:0000259" key="9">
    <source>
        <dbReference type="Pfam" id="PF01979"/>
    </source>
</evidence>
<sequence>MELKSVLVVDPVDGEYTANVKISGTKIESVDRAHGNPRAIMMPGFVDTHSHGAAGVNSMKMDHAGLEKWEEFLYPHGVTFLLPSTVSALKKDMLRVANQVSSYMEEKARTSIRGVHYEGPYINVKKKGAQNPETIRPATLKELREVLTDDVILVTMAPEIDGFFEALVEMKMQDVVVSIGHTDATFAQVNKAFEAGCDRMTHFPNGMNTLHHREVGCVGAGLILPFKLEMIVDGFHTSPEFVKLVYVIRGADNIILVTDSIDATGLEDGIYDLGGLKVTVNEGKATLDDGTIAGSTLVFDQAVRNFRKWTGCSLVELARVSSYNALTNLGIRNRGRIKEGYIADLVVMNSELNVVETILAGKTVYKL</sequence>
<feature type="binding site" evidence="7">
    <location>
        <position position="213"/>
    </location>
    <ligand>
        <name>substrate</name>
    </ligand>
</feature>
<protein>
    <submittedName>
        <fullName evidence="10">N-acetylglucosamine-6-phosphate deacetylase</fullName>
        <ecNumber evidence="10">3.5.1.25</ecNumber>
    </submittedName>
</protein>
<reference evidence="10 11" key="1">
    <citation type="submission" date="2017-01" db="EMBL/GenBank/DDBJ databases">
        <authorList>
            <person name="Erauso G."/>
        </authorList>
    </citation>
    <scope>NUCLEOTIDE SEQUENCE [LARGE SCALE GENOMIC DNA]</scope>
    <source>
        <strain evidence="10">MESINF1</strain>
    </source>
</reference>
<feature type="binding site" evidence="8">
    <location>
        <position position="181"/>
    </location>
    <ligand>
        <name>Zn(2+)</name>
        <dbReference type="ChEBI" id="CHEBI:29105"/>
    </ligand>
</feature>
<comment type="cofactor">
    <cofactor evidence="8">
        <name>a divalent metal cation</name>
        <dbReference type="ChEBI" id="CHEBI:60240"/>
    </cofactor>
    <text evidence="8">Binds 1 divalent metal cation per subunit.</text>
</comment>